<reference evidence="3 4" key="1">
    <citation type="submission" date="2018-01" db="EMBL/GenBank/DDBJ databases">
        <title>A novel member of the phylum Bacteroidetes isolated from glacier ice.</title>
        <authorList>
            <person name="Liu Q."/>
            <person name="Xin Y.-H."/>
        </authorList>
    </citation>
    <scope>NUCLEOTIDE SEQUENCE [LARGE SCALE GENOMIC DNA]</scope>
    <source>
        <strain evidence="3 4">RB1R16</strain>
    </source>
</reference>
<dbReference type="Gene3D" id="2.60.40.3080">
    <property type="match status" value="1"/>
</dbReference>
<dbReference type="SUPFAM" id="SSF49373">
    <property type="entry name" value="Invasin/intimin cell-adhesion fragments"/>
    <property type="match status" value="4"/>
</dbReference>
<proteinExistence type="predicted"/>
<feature type="domain" description="BIG2" evidence="2">
    <location>
        <begin position="987"/>
        <end position="1056"/>
    </location>
</feature>
<gene>
    <name evidence="3" type="ORF">CJD36_021595</name>
</gene>
<feature type="domain" description="BIG2" evidence="2">
    <location>
        <begin position="349"/>
        <end position="425"/>
    </location>
</feature>
<dbReference type="InterPro" id="IPR003343">
    <property type="entry name" value="Big_2"/>
</dbReference>
<dbReference type="EMBL" id="PPSL01000009">
    <property type="protein sequence ID" value="PQJ09002.1"/>
    <property type="molecule type" value="Genomic_DNA"/>
</dbReference>
<dbReference type="OrthoDB" id="7794186at2"/>
<evidence type="ECO:0000256" key="1">
    <source>
        <dbReference type="SAM" id="SignalP"/>
    </source>
</evidence>
<organism evidence="3 4">
    <name type="scientific">Flavipsychrobacter stenotrophus</name>
    <dbReference type="NCBI Taxonomy" id="2077091"/>
    <lineage>
        <taxon>Bacteria</taxon>
        <taxon>Pseudomonadati</taxon>
        <taxon>Bacteroidota</taxon>
        <taxon>Chitinophagia</taxon>
        <taxon>Chitinophagales</taxon>
        <taxon>Chitinophagaceae</taxon>
        <taxon>Flavipsychrobacter</taxon>
    </lineage>
</organism>
<keyword evidence="4" id="KW-1185">Reference proteome</keyword>
<feature type="domain" description="BIG2" evidence="2">
    <location>
        <begin position="753"/>
        <end position="822"/>
    </location>
</feature>
<protein>
    <recommendedName>
        <fullName evidence="2">BIG2 domain-containing protein</fullName>
    </recommendedName>
</protein>
<evidence type="ECO:0000313" key="4">
    <source>
        <dbReference type="Proteomes" id="UP000239872"/>
    </source>
</evidence>
<evidence type="ECO:0000313" key="3">
    <source>
        <dbReference type="EMBL" id="PQJ09002.1"/>
    </source>
</evidence>
<dbReference type="SMART" id="SM00635">
    <property type="entry name" value="BID_2"/>
    <property type="match status" value="10"/>
</dbReference>
<dbReference type="RefSeq" id="WP_105041292.1">
    <property type="nucleotide sequence ID" value="NZ_PPSL01000009.1"/>
</dbReference>
<feature type="domain" description="BIG2" evidence="2">
    <location>
        <begin position="192"/>
        <end position="271"/>
    </location>
</feature>
<feature type="domain" description="BIG2" evidence="2">
    <location>
        <begin position="276"/>
        <end position="348"/>
    </location>
</feature>
<dbReference type="InterPro" id="IPR008964">
    <property type="entry name" value="Invasin/intimin_cell_adhesion"/>
</dbReference>
<feature type="domain" description="BIG2" evidence="2">
    <location>
        <begin position="910"/>
        <end position="979"/>
    </location>
</feature>
<dbReference type="InterPro" id="IPR026444">
    <property type="entry name" value="Secre_tail"/>
</dbReference>
<comment type="caution">
    <text evidence="3">The sequence shown here is derived from an EMBL/GenBank/DDBJ whole genome shotgun (WGS) entry which is preliminary data.</text>
</comment>
<feature type="signal peptide" evidence="1">
    <location>
        <begin position="1"/>
        <end position="26"/>
    </location>
</feature>
<accession>A0A2S7SQ31</accession>
<dbReference type="Proteomes" id="UP000239872">
    <property type="component" value="Unassembled WGS sequence"/>
</dbReference>
<evidence type="ECO:0000259" key="2">
    <source>
        <dbReference type="SMART" id="SM00635"/>
    </source>
</evidence>
<feature type="domain" description="BIG2" evidence="2">
    <location>
        <begin position="1141"/>
        <end position="1210"/>
    </location>
</feature>
<feature type="domain" description="BIG2" evidence="2">
    <location>
        <begin position="667"/>
        <end position="745"/>
    </location>
</feature>
<name>A0A2S7SQ31_9BACT</name>
<dbReference type="NCBIfam" id="TIGR04183">
    <property type="entry name" value="Por_Secre_tail"/>
    <property type="match status" value="1"/>
</dbReference>
<feature type="domain" description="BIG2" evidence="2">
    <location>
        <begin position="433"/>
        <end position="504"/>
    </location>
</feature>
<dbReference type="Gene3D" id="2.60.40.1080">
    <property type="match status" value="5"/>
</dbReference>
<feature type="chain" id="PRO_5015599146" description="BIG2 domain-containing protein" evidence="1">
    <location>
        <begin position="27"/>
        <end position="1541"/>
    </location>
</feature>
<dbReference type="Pfam" id="PF18962">
    <property type="entry name" value="Por_Secre_tail"/>
    <property type="match status" value="1"/>
</dbReference>
<keyword evidence="1" id="KW-0732">Signal</keyword>
<feature type="domain" description="BIG2" evidence="2">
    <location>
        <begin position="1064"/>
        <end position="1137"/>
    </location>
</feature>
<sequence>MKKKFILLPLCLAVIYVIGSSYSGGAAAIGGVDGSGATSAGGCSCHTSAASTTVTIELDTAGGTAVTHYVAGGNYTIKITGTNTSSTSLPKFGFQVAAVKLAGAGTGTATNAGTLASTGLPAFCQNSAVGSINVVEHTTAITSTTGTGGSGTTYVISSIPWTAPTAGTGSVKLYGVINAVDGTGGTGGDKWRNTNVTITELTAPVAPITGTLTVCVGANTTLADATTGGTWSSGTPSVATVTTGGVVHGVSPGTTVISYNAGTAGTATATVTVSGPASAGTITGISSVCIGSTITLSNATATGTGSWSTTTPLIAIVNASTGAVTGIATGTANIVYTATATCGSSTTSASVPVITTPVVAAITGGSSVCVGSSFTLSDVTASGVWSSGSPLIATVTTSGMVTGLSAGSAIISYTVSNTCGATNALQTVAVTALPNAGSISGSGSVCAGNTITLTSSGFAGGTWISSTPAVATVNSSTGAVTGVGSGTTTITYNVTNSCGFDTATYTVTGGAIPNTDFISGIVTFCTGTAVVLHDPVSGGVWTIANPAVATVTSAASDSATITGVSAGSTTVTYTATNACGSHFTTRPLTIEDPVLPGIISGPSTACPGDAITYFYTASLGSGTLVRWHSISTTVATVGLSTGSGTALASGSTFISLAYNNACSSDSLVVPLTVNPAPNAGTITGGGLVCVGSILTLTDVTTGGVWSSGTPSIATVNSAGVVTGVAGGTAIISYGVTNSCGTAFAIHTVVVQTVVSAGSISGLTAICAGTTTTLSTSGTAGGTWLTNPTSVATISPTGILTGVSAGTANVTYIVTNSCSTDTTHYSVLINPAPNAGTISGASGVCTPASITLTDAVTGGTWSSGTPSLATVNSSGVVTGLGTTTGVAVISYSVTNSCGTAVATHSVTVTAAPNAGTISGPTAVCAASSVSLTSTVTGGTWTISPASVATINGSGVVTGISSGTANITYTVTNTCGSATATYGVLVNPLPVAGSITGAGSVCVGSTVTLSDLTTGGTWSSGATSIATVNASGVVSGVTAGTAILSYTVTNGCGTASAIHTVVVNGPPSAGTISGSAFVCVGTSSTLSSTATGGTWSSSNSAIVTISPSGVATGVGTGSVTISYSVAGTCGTGVSIYTVSSGTSASAGTITGPTSVCVGAAISLVDLAGGGVWSSSAPSVATINALGVVSGVSGGTTTISYTVTTACGTAVATYGVLVNPLPVAGFVSGPVNVCVGSSVSLAASVSGGVWSSTAPGTATVDASGNFTGVTPGTFIVVYTVSNGCGSVTALHTMISNAVPGLAVISGATTVCQGATTPLTSSLTGGFWTVSNGAASVSTTGLLTGLSYGVDTVYYVIANICDTTIASHIDTVYPTNIAGGIVGSNIACIGDTFQYAVSVPGGTFMLSNGNAVIDPVTGTLIPVSAGLDTLTYSLTNICGTSSASMTINVLTAAQCATVGVNNVHGLQGIRIFPNPTDGIFTLEMPEMKANAVVTITDVFGKVIETRMIDAGSSNTSFDLSSLAAGSYMIKITSGDHTFRDKIVIW</sequence>